<dbReference type="Proteomes" id="UP000887116">
    <property type="component" value="Unassembled WGS sequence"/>
</dbReference>
<feature type="region of interest" description="Disordered" evidence="6">
    <location>
        <begin position="28"/>
        <end position="52"/>
    </location>
</feature>
<comment type="domain">
    <text evidence="5">The Q motif is unique to and characteristic of the DEAD box family of RNA helicases and controls ATP binding and hydrolysis.</text>
</comment>
<evidence type="ECO:0000313" key="10">
    <source>
        <dbReference type="Proteomes" id="UP000887116"/>
    </source>
</evidence>
<feature type="domain" description="Helicase C-terminal" evidence="8">
    <location>
        <begin position="342"/>
        <end position="487"/>
    </location>
</feature>
<dbReference type="GO" id="GO:0005524">
    <property type="term" value="F:ATP binding"/>
    <property type="evidence" value="ECO:0007669"/>
    <property type="project" value="UniProtKB-UniRule"/>
</dbReference>
<dbReference type="OrthoDB" id="4310724at2759"/>
<evidence type="ECO:0000256" key="1">
    <source>
        <dbReference type="ARBA" id="ARBA00022741"/>
    </source>
</evidence>
<proteinExistence type="inferred from homology"/>
<dbReference type="InterPro" id="IPR001650">
    <property type="entry name" value="Helicase_C-like"/>
</dbReference>
<evidence type="ECO:0000259" key="8">
    <source>
        <dbReference type="PROSITE" id="PS51194"/>
    </source>
</evidence>
<dbReference type="Pfam" id="PF00271">
    <property type="entry name" value="Helicase_C"/>
    <property type="match status" value="1"/>
</dbReference>
<dbReference type="EMBL" id="BMAO01032258">
    <property type="protein sequence ID" value="GFQ80987.1"/>
    <property type="molecule type" value="Genomic_DNA"/>
</dbReference>
<dbReference type="InterPro" id="IPR027417">
    <property type="entry name" value="P-loop_NTPase"/>
</dbReference>
<reference evidence="9" key="1">
    <citation type="submission" date="2020-07" db="EMBL/GenBank/DDBJ databases">
        <title>Multicomponent nature underlies the extraordinary mechanical properties of spider dragline silk.</title>
        <authorList>
            <person name="Kono N."/>
            <person name="Nakamura H."/>
            <person name="Mori M."/>
            <person name="Yoshida Y."/>
            <person name="Ohtoshi R."/>
            <person name="Malay A.D."/>
            <person name="Moran D.A.P."/>
            <person name="Tomita M."/>
            <person name="Numata K."/>
            <person name="Arakawa K."/>
        </authorList>
    </citation>
    <scope>NUCLEOTIDE SEQUENCE</scope>
</reference>
<evidence type="ECO:0000256" key="5">
    <source>
        <dbReference type="RuleBase" id="RU365068"/>
    </source>
</evidence>
<dbReference type="SMART" id="SM00487">
    <property type="entry name" value="DEXDc"/>
    <property type="match status" value="1"/>
</dbReference>
<dbReference type="SUPFAM" id="SSF52540">
    <property type="entry name" value="P-loop containing nucleoside triphosphate hydrolases"/>
    <property type="match status" value="1"/>
</dbReference>
<accession>A0A8X6HTG9</accession>
<name>A0A8X6HTG9_TRICU</name>
<comment type="caution">
    <text evidence="9">The sequence shown here is derived from an EMBL/GenBank/DDBJ whole genome shotgun (WGS) entry which is preliminary data.</text>
</comment>
<evidence type="ECO:0000256" key="6">
    <source>
        <dbReference type="SAM" id="MobiDB-lite"/>
    </source>
</evidence>
<dbReference type="PANTHER" id="PTHR24031">
    <property type="entry name" value="RNA HELICASE"/>
    <property type="match status" value="1"/>
</dbReference>
<dbReference type="AlphaFoldDB" id="A0A8X6HTG9"/>
<dbReference type="CDD" id="cd17946">
    <property type="entry name" value="DEADc_DDX24"/>
    <property type="match status" value="1"/>
</dbReference>
<dbReference type="PROSITE" id="PS51192">
    <property type="entry name" value="HELICASE_ATP_BIND_1"/>
    <property type="match status" value="1"/>
</dbReference>
<gene>
    <name evidence="9" type="primary">DDX24</name>
    <name evidence="9" type="ORF">TNCT_90861</name>
</gene>
<dbReference type="InterPro" id="IPR014001">
    <property type="entry name" value="Helicase_ATP-bd"/>
</dbReference>
<comment type="catalytic activity">
    <reaction evidence="5">
        <text>ATP + H2O = ADP + phosphate + H(+)</text>
        <dbReference type="Rhea" id="RHEA:13065"/>
        <dbReference type="ChEBI" id="CHEBI:15377"/>
        <dbReference type="ChEBI" id="CHEBI:15378"/>
        <dbReference type="ChEBI" id="CHEBI:30616"/>
        <dbReference type="ChEBI" id="CHEBI:43474"/>
        <dbReference type="ChEBI" id="CHEBI:456216"/>
        <dbReference type="EC" id="3.6.4.13"/>
    </reaction>
</comment>
<keyword evidence="2 5" id="KW-0378">Hydrolase</keyword>
<keyword evidence="1 5" id="KW-0547">Nucleotide-binding</keyword>
<dbReference type="PROSITE" id="PS51194">
    <property type="entry name" value="HELICASE_CTER"/>
    <property type="match status" value="1"/>
</dbReference>
<evidence type="ECO:0000256" key="2">
    <source>
        <dbReference type="ARBA" id="ARBA00022801"/>
    </source>
</evidence>
<evidence type="ECO:0000313" key="9">
    <source>
        <dbReference type="EMBL" id="GFQ80987.1"/>
    </source>
</evidence>
<evidence type="ECO:0000256" key="4">
    <source>
        <dbReference type="ARBA" id="ARBA00022884"/>
    </source>
</evidence>
<dbReference type="Gene3D" id="3.40.50.300">
    <property type="entry name" value="P-loop containing nucleotide triphosphate hydrolases"/>
    <property type="match status" value="2"/>
</dbReference>
<dbReference type="GO" id="GO:0016787">
    <property type="term" value="F:hydrolase activity"/>
    <property type="evidence" value="ECO:0007669"/>
    <property type="project" value="UniProtKB-KW"/>
</dbReference>
<dbReference type="CDD" id="cd18787">
    <property type="entry name" value="SF2_C_DEAD"/>
    <property type="match status" value="1"/>
</dbReference>
<evidence type="ECO:0000256" key="3">
    <source>
        <dbReference type="ARBA" id="ARBA00022840"/>
    </source>
</evidence>
<comment type="similarity">
    <text evidence="5">Belongs to the DEAD box helicase family.</text>
</comment>
<evidence type="ECO:0000259" key="7">
    <source>
        <dbReference type="PROSITE" id="PS51192"/>
    </source>
</evidence>
<dbReference type="InterPro" id="IPR011545">
    <property type="entry name" value="DEAD/DEAH_box_helicase_dom"/>
</dbReference>
<keyword evidence="4 5" id="KW-0694">RNA-binding</keyword>
<keyword evidence="10" id="KW-1185">Reference proteome</keyword>
<organism evidence="9 10">
    <name type="scientific">Trichonephila clavata</name>
    <name type="common">Joro spider</name>
    <name type="synonym">Nephila clavata</name>
    <dbReference type="NCBI Taxonomy" id="2740835"/>
    <lineage>
        <taxon>Eukaryota</taxon>
        <taxon>Metazoa</taxon>
        <taxon>Ecdysozoa</taxon>
        <taxon>Arthropoda</taxon>
        <taxon>Chelicerata</taxon>
        <taxon>Arachnida</taxon>
        <taxon>Araneae</taxon>
        <taxon>Araneomorphae</taxon>
        <taxon>Entelegynae</taxon>
        <taxon>Araneoidea</taxon>
        <taxon>Nephilidae</taxon>
        <taxon>Trichonephila</taxon>
    </lineage>
</organism>
<comment type="function">
    <text evidence="5">RNA helicase.</text>
</comment>
<dbReference type="Pfam" id="PF00270">
    <property type="entry name" value="DEAD"/>
    <property type="match status" value="1"/>
</dbReference>
<dbReference type="GO" id="GO:0003724">
    <property type="term" value="F:RNA helicase activity"/>
    <property type="evidence" value="ECO:0007669"/>
    <property type="project" value="UniProtKB-EC"/>
</dbReference>
<sequence length="600" mass="68430">MDVGDITMEELEMFGGLEELSDYEILGSDSKIKPKPNKRKKEKCNNSKPKKVRRMELKSDDILLKDENDENNEIDVSAWGSYLQDSLLKGLRMLKFQKPTKIQELTIPAAIRGNQDILGAAETGSGKTLAFGIPILNNIIGIKKSREDENKPLYCLVLTPTRELAIQIKKHLQAVCKFTDIVISVLVGGMAPEKQKRVLKKCPEIIVATPGRLWEMIQEGESHLSQISNVRYLVIDETDRMVEKGHFAELTQILQLMNGNPHSKRQTFVFSATLTLVHEAPSRLALKKKRVKVIKTKQKLDSLIKLIGMKDPKIIDITNKTVLVDTLTETQIMCSNEQKDSYLYYFLLMHPGRTLVFCNSKDCVRRLRSVLELLECHPLPLHASMHQRQRLKNLERFEQSEHGILLATDVAARGLDIKGIEHVIHFQVPRTAETYVHRSGRTARAENEGLSLLLIEPEDGAHYKKICKTLNKDQSIPTFPIDHKIFKLVKERVTVARSIDKMEHRITRQNAENRWIQNAAKDLDVDIDDDLLNDMGDQHEQAKKSREIKAMKKQLKFMLSKSITSRIFTGKFPTKHGKLISPSIYSPQKAVTVVKKKCKK</sequence>
<feature type="compositionally biased region" description="Basic residues" evidence="6">
    <location>
        <begin position="33"/>
        <end position="52"/>
    </location>
</feature>
<dbReference type="GO" id="GO:0003723">
    <property type="term" value="F:RNA binding"/>
    <property type="evidence" value="ECO:0007669"/>
    <property type="project" value="UniProtKB-UniRule"/>
</dbReference>
<keyword evidence="3 5" id="KW-0067">ATP-binding</keyword>
<feature type="domain" description="Helicase ATP-binding" evidence="7">
    <location>
        <begin position="108"/>
        <end position="292"/>
    </location>
</feature>
<dbReference type="SMART" id="SM00490">
    <property type="entry name" value="HELICc"/>
    <property type="match status" value="1"/>
</dbReference>
<protein>
    <recommendedName>
        <fullName evidence="5">ATP-dependent RNA helicase</fullName>
        <ecNumber evidence="5">3.6.4.13</ecNumber>
    </recommendedName>
</protein>
<dbReference type="EC" id="3.6.4.13" evidence="5"/>
<keyword evidence="5 9" id="KW-0347">Helicase</keyword>